<dbReference type="Pfam" id="PF22657">
    <property type="entry name" value="SSB_1"/>
    <property type="match status" value="1"/>
</dbReference>
<dbReference type="EMBL" id="CP025741">
    <property type="protein sequence ID" value="AYA46825.1"/>
    <property type="molecule type" value="Genomic_DNA"/>
</dbReference>
<dbReference type="EMBL" id="LN899826">
    <property type="protein sequence ID" value="CUV41448.1"/>
    <property type="molecule type" value="Genomic_DNA"/>
</dbReference>
<reference evidence="5" key="2">
    <citation type="submission" date="2018-01" db="EMBL/GenBank/DDBJ databases">
        <title>Ralstonia pseudosolanacearum P824 infects blueberry.</title>
        <authorList>
            <person name="Bocsanczy A.M."/>
            <person name="Norman D.J."/>
        </authorList>
    </citation>
    <scope>NUCLEOTIDE SEQUENCE</scope>
    <source>
        <strain evidence="5">P824</strain>
    </source>
</reference>
<dbReference type="GeneID" id="93852431"/>
<sequence length="108" mass="11572">MDGTPGHNAINRLQLVATLAEREVMRYTPAGVPIVNCLLSYSGQAMEAQAARQVEFSIEALGAGKMASVLDRIAPGTVLECVGFLARKHRSSKALVFHISGCNVFVKD</sequence>
<dbReference type="EMBL" id="LN899820">
    <property type="protein sequence ID" value="CUV54937.1"/>
    <property type="molecule type" value="Genomic_DNA"/>
</dbReference>
<dbReference type="EMBL" id="LN899823">
    <property type="protein sequence ID" value="CUV24043.1"/>
    <property type="molecule type" value="Genomic_DNA"/>
</dbReference>
<dbReference type="GO" id="GO:0003697">
    <property type="term" value="F:single-stranded DNA binding"/>
    <property type="evidence" value="ECO:0007669"/>
    <property type="project" value="UniProtKB-UniRule"/>
</dbReference>
<reference evidence="11" key="1">
    <citation type="submission" date="2015-10" db="EMBL/GenBank/DDBJ databases">
        <authorList>
            <person name="Gilbert D.G."/>
        </authorList>
    </citation>
    <scope>NUCLEOTIDE SEQUENCE</scope>
    <source>
        <strain evidence="11">Phyl III-seqv23</strain>
    </source>
</reference>
<evidence type="ECO:0000313" key="14">
    <source>
        <dbReference type="EMBL" id="UZF13617.1"/>
    </source>
</evidence>
<reference evidence="13" key="4">
    <citation type="submission" date="2020-04" db="EMBL/GenBank/DDBJ databases">
        <title>Ralstonia pseudosolanacearum UW576, UW763, UW773, and UW774.</title>
        <authorList>
            <person name="Steidl O."/>
            <person name="Truchon A."/>
            <person name="Allen C."/>
        </authorList>
    </citation>
    <scope>NUCLEOTIDE SEQUENCE</scope>
    <source>
        <strain evidence="13">RUN2474</strain>
    </source>
</reference>
<evidence type="ECO:0000313" key="8">
    <source>
        <dbReference type="EMBL" id="CUV33178.1"/>
    </source>
</evidence>
<dbReference type="Gene3D" id="2.40.50.140">
    <property type="entry name" value="Nucleic acid-binding proteins"/>
    <property type="match status" value="1"/>
</dbReference>
<dbReference type="InterPro" id="IPR012340">
    <property type="entry name" value="NA-bd_OB-fold"/>
</dbReference>
<dbReference type="SMR" id="A0A0S4WTP8"/>
<keyword evidence="3 4" id="KW-0238">DNA-binding</keyword>
<evidence type="ECO:0000313" key="7">
    <source>
        <dbReference type="EMBL" id="CUV31254.1"/>
    </source>
</evidence>
<dbReference type="HAMAP" id="MF_00720">
    <property type="entry name" value="PriB"/>
    <property type="match status" value="1"/>
</dbReference>
<dbReference type="Proteomes" id="UP000593970">
    <property type="component" value="Chromosome"/>
</dbReference>
<organism evidence="11">
    <name type="scientific">Ralstonia solanacearum</name>
    <name type="common">Pseudomonas solanacearum</name>
    <dbReference type="NCBI Taxonomy" id="305"/>
    <lineage>
        <taxon>Bacteria</taxon>
        <taxon>Pseudomonadati</taxon>
        <taxon>Pseudomonadota</taxon>
        <taxon>Betaproteobacteria</taxon>
        <taxon>Burkholderiales</taxon>
        <taxon>Burkholderiaceae</taxon>
        <taxon>Ralstonia</taxon>
        <taxon>Ralstonia solanacearum species complex</taxon>
    </lineage>
</organism>
<evidence type="ECO:0000313" key="6">
    <source>
        <dbReference type="EMBL" id="CUV24043.1"/>
    </source>
</evidence>
<dbReference type="SUPFAM" id="SSF50249">
    <property type="entry name" value="Nucleic acid-binding proteins"/>
    <property type="match status" value="1"/>
</dbReference>
<evidence type="ECO:0000256" key="2">
    <source>
        <dbReference type="ARBA" id="ARBA00022705"/>
    </source>
</evidence>
<dbReference type="InterPro" id="IPR023646">
    <property type="entry name" value="Prisomal_replication_PriB"/>
</dbReference>
<comment type="subunit">
    <text evidence="4">Homodimer. Interacts with PriA and DnaT. Component of the replication restart primosome. Primosome assembly occurs via a 'hand-off' mechanism. PriA binds to replication forks, subsequently PriB then DnaT bind; DnaT then displaces ssDNA to generate the helicase loading substrate.</text>
</comment>
<protein>
    <recommendedName>
        <fullName evidence="4">Replication restart protein PriB</fullName>
    </recommendedName>
</protein>
<dbReference type="EMBL" id="CP085043">
    <property type="protein sequence ID" value="UZF13617.1"/>
    <property type="molecule type" value="Genomic_DNA"/>
</dbReference>
<evidence type="ECO:0000313" key="12">
    <source>
        <dbReference type="EMBL" id="CUV61492.1"/>
    </source>
</evidence>
<evidence type="ECO:0000256" key="1">
    <source>
        <dbReference type="ARBA" id="ARBA00022515"/>
    </source>
</evidence>
<dbReference type="EMBL" id="LN899824">
    <property type="protein sequence ID" value="CUV31254.1"/>
    <property type="molecule type" value="Genomic_DNA"/>
</dbReference>
<evidence type="ECO:0000313" key="10">
    <source>
        <dbReference type="EMBL" id="CUV45812.1"/>
    </source>
</evidence>
<gene>
    <name evidence="4 5" type="primary">priB</name>
    <name evidence="13" type="ORF">HF909_11395</name>
    <name evidence="14" type="ORF">LH706_11115</name>
    <name evidence="12" type="ORF">RD1301_v1_1560008</name>
    <name evidence="5" type="ORF">RSP824_10150</name>
    <name evidence="6" type="ORF">RUN1744_v1_560052</name>
    <name evidence="7" type="ORF">RUN1985_v1_840027</name>
    <name evidence="11" type="ORF">RUN215_v1_420016</name>
    <name evidence="8" type="ORF">TD1301_v1_310009</name>
    <name evidence="9" type="ORF">TF3108_v1_790008</name>
    <name evidence="10" type="ORF">TO10_v1_380235</name>
</gene>
<reference evidence="14" key="6">
    <citation type="submission" date="2021-10" db="EMBL/GenBank/DDBJ databases">
        <title>Complete genome sequences of five Ralstonia solancearum strains isolated from sunflower.</title>
        <authorList>
            <person name="She X."/>
            <person name="He Z."/>
        </authorList>
    </citation>
    <scope>NUCLEOTIDE SEQUENCE</scope>
    <source>
        <strain evidence="14">RS638</strain>
    </source>
</reference>
<dbReference type="PROSITE" id="PS50935">
    <property type="entry name" value="SSB"/>
    <property type="match status" value="1"/>
</dbReference>
<dbReference type="InterPro" id="IPR000424">
    <property type="entry name" value="Primosome_PriB/ssb"/>
</dbReference>
<evidence type="ECO:0000313" key="11">
    <source>
        <dbReference type="EMBL" id="CUV54937.1"/>
    </source>
</evidence>
<evidence type="ECO:0000313" key="5">
    <source>
        <dbReference type="EMBL" id="AYA46825.1"/>
    </source>
</evidence>
<evidence type="ECO:0000256" key="4">
    <source>
        <dbReference type="HAMAP-Rule" id="MF_00720"/>
    </source>
</evidence>
<comment type="function">
    <text evidence="4">Involved in the restart of stalled replication forks, which reloads the replicative helicase on sites other than the origin of replication; the PriA-PriB pathway is the major replication restart pathway. During primosome assembly it facilitates complex formation between PriA and DnaT on DNA; stabilizes PriA on DNA. Stimulates the DNA unwinding activity of PriA helicase.</text>
</comment>
<evidence type="ECO:0000313" key="13">
    <source>
        <dbReference type="EMBL" id="QOK96982.1"/>
    </source>
</evidence>
<dbReference type="RefSeq" id="WP_011001257.1">
    <property type="nucleotide sequence ID" value="NZ_CP103852.1"/>
</dbReference>
<evidence type="ECO:0000313" key="16">
    <source>
        <dbReference type="Proteomes" id="UP000593970"/>
    </source>
</evidence>
<evidence type="ECO:0000313" key="15">
    <source>
        <dbReference type="Proteomes" id="UP000262427"/>
    </source>
</evidence>
<keyword evidence="2 4" id="KW-0235">DNA replication</keyword>
<keyword evidence="1 4" id="KW-0639">Primosome</keyword>
<dbReference type="EMBL" id="LN899827">
    <property type="protein sequence ID" value="CUV45812.1"/>
    <property type="molecule type" value="Genomic_DNA"/>
</dbReference>
<name>A0A0S4WTP8_RALSL</name>
<dbReference type="EMBL" id="CP051169">
    <property type="protein sequence ID" value="QOK96982.1"/>
    <property type="molecule type" value="Genomic_DNA"/>
</dbReference>
<accession>A0A0S4WTP8</accession>
<dbReference type="EMBL" id="LN899825">
    <property type="protein sequence ID" value="CUV33178.1"/>
    <property type="molecule type" value="Genomic_DNA"/>
</dbReference>
<comment type="similarity">
    <text evidence="4">Belongs to the PriB family.</text>
</comment>
<dbReference type="GO" id="GO:1990077">
    <property type="term" value="C:primosome complex"/>
    <property type="evidence" value="ECO:0007669"/>
    <property type="project" value="UniProtKB-UniRule"/>
</dbReference>
<dbReference type="GO" id="GO:0006269">
    <property type="term" value="P:DNA replication, synthesis of primer"/>
    <property type="evidence" value="ECO:0007669"/>
    <property type="project" value="UniProtKB-KW"/>
</dbReference>
<reference evidence="16" key="5">
    <citation type="submission" date="2020-04" db="EMBL/GenBank/DDBJ databases">
        <title>Ralstonia solanacearum UW576, UW763, UW773, and UW774.</title>
        <authorList>
            <person name="Steidl O."/>
            <person name="Truchon A."/>
            <person name="Allen C."/>
        </authorList>
    </citation>
    <scope>NUCLEOTIDE SEQUENCE [LARGE SCALE GENOMIC DNA]</scope>
    <source>
        <strain evidence="16">UW774</strain>
    </source>
</reference>
<dbReference type="PIRSF" id="PIRSF003135">
    <property type="entry name" value="Primosomal_n"/>
    <property type="match status" value="1"/>
</dbReference>
<dbReference type="EMBL" id="LN899822">
    <property type="protein sequence ID" value="CUV61492.1"/>
    <property type="molecule type" value="Genomic_DNA"/>
</dbReference>
<reference evidence="15" key="3">
    <citation type="submission" date="2018-01" db="EMBL/GenBank/DDBJ databases">
        <title>Raltonia solanacearum P824 infects blueberry.</title>
        <authorList>
            <person name="Bocsanczy A.M."/>
            <person name="Norman D.J."/>
        </authorList>
    </citation>
    <scope>NUCLEOTIDE SEQUENCE [LARGE SCALE GENOMIC DNA]</scope>
    <source>
        <strain evidence="15">P824</strain>
    </source>
</reference>
<dbReference type="PATRIC" id="fig|305.107.peg.4340"/>
<evidence type="ECO:0000313" key="9">
    <source>
        <dbReference type="EMBL" id="CUV41448.1"/>
    </source>
</evidence>
<dbReference type="AlphaFoldDB" id="A0A0S4WTP8"/>
<dbReference type="NCBIfam" id="TIGR04418">
    <property type="entry name" value="PriB_gamma"/>
    <property type="match status" value="1"/>
</dbReference>
<evidence type="ECO:0000256" key="3">
    <source>
        <dbReference type="ARBA" id="ARBA00023125"/>
    </source>
</evidence>
<proteinExistence type="inferred from homology"/>
<dbReference type="DNASU" id="1220132"/>
<dbReference type="Proteomes" id="UP000262427">
    <property type="component" value="Chromosome CM"/>
</dbReference>